<comment type="caution">
    <text evidence="1">The sequence shown here is derived from an EMBL/GenBank/DDBJ whole genome shotgun (WGS) entry which is preliminary data.</text>
</comment>
<dbReference type="EMBL" id="AZLZ01001079">
    <property type="protein sequence ID" value="ETJ25683.1"/>
    <property type="molecule type" value="Genomic_DNA"/>
</dbReference>
<protein>
    <submittedName>
        <fullName evidence="1">Uncharacterized protein</fullName>
    </submittedName>
</protein>
<dbReference type="AlphaFoldDB" id="W1X5V9"/>
<gene>
    <name evidence="1" type="ORF">Q609_ECAC01079G0002</name>
</gene>
<reference evidence="1 2" key="1">
    <citation type="submission" date="2013-12" db="EMBL/GenBank/DDBJ databases">
        <title>A Varibaculum cambriense genome reconstructed from a premature infant gut community with otherwise low bacterial novelty that shifts toward anaerobic metabolism during the third week of life.</title>
        <authorList>
            <person name="Brown C.T."/>
            <person name="Sharon I."/>
            <person name="Thomas B.C."/>
            <person name="Castelle C.J."/>
            <person name="Morowitz M.J."/>
            <person name="Banfield J.F."/>
        </authorList>
    </citation>
    <scope>NUCLEOTIDE SEQUENCE [LARGE SCALE GENOMIC DNA]</scope>
    <source>
        <strain evidence="2">DORA_A_5_14_21</strain>
    </source>
</reference>
<accession>W1X5V9</accession>
<dbReference type="Proteomes" id="UP000018853">
    <property type="component" value="Unassembled WGS sequence"/>
</dbReference>
<sequence length="49" mass="5701">MAFYNSKRHSHSRIFLPQAQALNPVPVMLFPARYVTTGGHDDTEYRWPP</sequence>
<proteinExistence type="predicted"/>
<organism evidence="1 2">
    <name type="scientific">Escherichia coli DORA_A_5_14_21</name>
    <dbReference type="NCBI Taxonomy" id="1403943"/>
    <lineage>
        <taxon>Bacteria</taxon>
        <taxon>Pseudomonadati</taxon>
        <taxon>Pseudomonadota</taxon>
        <taxon>Gammaproteobacteria</taxon>
        <taxon>Enterobacterales</taxon>
        <taxon>Enterobacteriaceae</taxon>
        <taxon>Escherichia</taxon>
    </lineage>
</organism>
<name>W1X5V9_ECOLX</name>
<evidence type="ECO:0000313" key="2">
    <source>
        <dbReference type="Proteomes" id="UP000018853"/>
    </source>
</evidence>
<feature type="non-terminal residue" evidence="1">
    <location>
        <position position="49"/>
    </location>
</feature>
<evidence type="ECO:0000313" key="1">
    <source>
        <dbReference type="EMBL" id="ETJ25683.1"/>
    </source>
</evidence>